<dbReference type="GO" id="GO:0000400">
    <property type="term" value="F:four-way junction DNA binding"/>
    <property type="evidence" value="ECO:0007669"/>
    <property type="project" value="UniProtKB-UniRule"/>
</dbReference>
<keyword evidence="8" id="KW-0547">Nucleotide-binding</keyword>
<dbReference type="InterPro" id="IPR012340">
    <property type="entry name" value="NA-bd_OB-fold"/>
</dbReference>
<dbReference type="Gene3D" id="2.40.50.140">
    <property type="entry name" value="Nucleic acid-binding proteins"/>
    <property type="match status" value="1"/>
</dbReference>
<dbReference type="InterPro" id="IPR036267">
    <property type="entry name" value="RuvA_C_sf"/>
</dbReference>
<dbReference type="GO" id="GO:0005524">
    <property type="term" value="F:ATP binding"/>
    <property type="evidence" value="ECO:0007669"/>
    <property type="project" value="InterPro"/>
</dbReference>
<keyword evidence="1 6" id="KW-0963">Cytoplasm</keyword>
<evidence type="ECO:0000259" key="7">
    <source>
        <dbReference type="SMART" id="SM00278"/>
    </source>
</evidence>
<comment type="subunit">
    <text evidence="6">Homotetramer. Forms an RuvA(8)-RuvB(12)-Holliday junction (HJ) complex. HJ DNA is sandwiched between 2 RuvA tetramers; dsDNA enters through RuvA and exits via RuvB. An RuvB hexamer assembles on each DNA strand where it exits the tetramer. Each RuvB hexamer is contacted by two RuvA subunits (via domain III) on 2 adjacent RuvB subunits; this complex drives branch migration. In the full resolvosome a probable DNA-RuvA(4)-RuvB(12)-RuvC(2) complex forms which resolves the HJ.</text>
</comment>
<comment type="caution">
    <text evidence="8">The sequence shown here is derived from an EMBL/GenBank/DDBJ whole genome shotgun (WGS) entry which is preliminary data.</text>
</comment>
<dbReference type="InterPro" id="IPR003583">
    <property type="entry name" value="Hlx-hairpin-Hlx_DNA-bd_motif"/>
</dbReference>
<dbReference type="EMBL" id="ATLK01000001">
    <property type="protein sequence ID" value="KFF31241.1"/>
    <property type="molecule type" value="Genomic_DNA"/>
</dbReference>
<evidence type="ECO:0000313" key="8">
    <source>
        <dbReference type="EMBL" id="KFF31241.1"/>
    </source>
</evidence>
<evidence type="ECO:0000256" key="3">
    <source>
        <dbReference type="ARBA" id="ARBA00023125"/>
    </source>
</evidence>
<evidence type="ECO:0000256" key="4">
    <source>
        <dbReference type="ARBA" id="ARBA00023172"/>
    </source>
</evidence>
<evidence type="ECO:0000256" key="6">
    <source>
        <dbReference type="HAMAP-Rule" id="MF_00031"/>
    </source>
</evidence>
<keyword evidence="8" id="KW-0347">Helicase</keyword>
<gene>
    <name evidence="6" type="primary">ruvA</name>
    <name evidence="8" type="ORF">BBOMB_0580</name>
</gene>
<keyword evidence="2 6" id="KW-0227">DNA damage</keyword>
<comment type="domain">
    <text evidence="6">Has three domains with a flexible linker between the domains II and III and assumes an 'L' shape. Domain III is highly mobile and contacts RuvB.</text>
</comment>
<comment type="subcellular location">
    <subcellularLocation>
        <location evidence="6">Cytoplasm</location>
    </subcellularLocation>
</comment>
<dbReference type="InterPro" id="IPR000085">
    <property type="entry name" value="RuvA"/>
</dbReference>
<dbReference type="RefSeq" id="WP_044086960.1">
    <property type="nucleotide sequence ID" value="NZ_ATLK01000001.1"/>
</dbReference>
<name>A0A080N2X1_9BIFI</name>
<evidence type="ECO:0000256" key="1">
    <source>
        <dbReference type="ARBA" id="ARBA00022490"/>
    </source>
</evidence>
<keyword evidence="3 6" id="KW-0238">DNA-binding</keyword>
<dbReference type="GO" id="GO:0006310">
    <property type="term" value="P:DNA recombination"/>
    <property type="evidence" value="ECO:0007669"/>
    <property type="project" value="UniProtKB-UniRule"/>
</dbReference>
<dbReference type="GO" id="GO:0048476">
    <property type="term" value="C:Holliday junction resolvase complex"/>
    <property type="evidence" value="ECO:0007669"/>
    <property type="project" value="UniProtKB-UniRule"/>
</dbReference>
<comment type="function">
    <text evidence="6">The RuvA-RuvB-RuvC complex processes Holliday junction (HJ) DNA during genetic recombination and DNA repair, while the RuvA-RuvB complex plays an important role in the rescue of blocked DNA replication forks via replication fork reversal (RFR). RuvA specifically binds to HJ cruciform DNA, conferring on it an open structure. The RuvB hexamer acts as an ATP-dependent pump, pulling dsDNA into and through the RuvAB complex. HJ branch migration allows RuvC to scan DNA until it finds its consensus sequence, where it cleaves and resolves the cruciform DNA.</text>
</comment>
<feature type="domain" description="Helix-hairpin-helix DNA-binding motif class 1" evidence="7">
    <location>
        <begin position="107"/>
        <end position="126"/>
    </location>
</feature>
<keyword evidence="8" id="KW-0067">ATP-binding</keyword>
<evidence type="ECO:0000256" key="5">
    <source>
        <dbReference type="ARBA" id="ARBA00023204"/>
    </source>
</evidence>
<protein>
    <recommendedName>
        <fullName evidence="6">Holliday junction branch migration complex subunit RuvA</fullName>
    </recommendedName>
</protein>
<comment type="similarity">
    <text evidence="6">Belongs to the RuvA family.</text>
</comment>
<dbReference type="STRING" id="1341695.BBOMB_0580"/>
<dbReference type="GO" id="GO:0009378">
    <property type="term" value="F:four-way junction helicase activity"/>
    <property type="evidence" value="ECO:0007669"/>
    <property type="project" value="InterPro"/>
</dbReference>
<dbReference type="Gene3D" id="1.10.150.20">
    <property type="entry name" value="5' to 3' exonuclease, C-terminal subdomain"/>
    <property type="match status" value="1"/>
</dbReference>
<dbReference type="GO" id="GO:0005737">
    <property type="term" value="C:cytoplasm"/>
    <property type="evidence" value="ECO:0007669"/>
    <property type="project" value="UniProtKB-SubCell"/>
</dbReference>
<dbReference type="SMART" id="SM00278">
    <property type="entry name" value="HhH1"/>
    <property type="match status" value="2"/>
</dbReference>
<dbReference type="SUPFAM" id="SSF46929">
    <property type="entry name" value="DNA helicase RuvA subunit, C-terminal domain"/>
    <property type="match status" value="1"/>
</dbReference>
<dbReference type="eggNOG" id="COG0632">
    <property type="taxonomic scope" value="Bacteria"/>
</dbReference>
<dbReference type="Pfam" id="PF14520">
    <property type="entry name" value="HHH_5"/>
    <property type="match status" value="1"/>
</dbReference>
<dbReference type="Pfam" id="PF01330">
    <property type="entry name" value="RuvA_N"/>
    <property type="match status" value="1"/>
</dbReference>
<evidence type="ECO:0000256" key="2">
    <source>
        <dbReference type="ARBA" id="ARBA00022763"/>
    </source>
</evidence>
<keyword evidence="4 6" id="KW-0233">DNA recombination</keyword>
<proteinExistence type="inferred from homology"/>
<evidence type="ECO:0000313" key="9">
    <source>
        <dbReference type="Proteomes" id="UP000028730"/>
    </source>
</evidence>
<dbReference type="InterPro" id="IPR010994">
    <property type="entry name" value="RuvA_2-like"/>
</dbReference>
<keyword evidence="5 6" id="KW-0234">DNA repair</keyword>
<feature type="region of interest" description="Domain III" evidence="6">
    <location>
        <begin position="146"/>
        <end position="204"/>
    </location>
</feature>
<accession>A0A080N2X1</accession>
<keyword evidence="9" id="KW-1185">Reference proteome</keyword>
<dbReference type="Gene3D" id="1.10.8.10">
    <property type="entry name" value="DNA helicase RuvA subunit, C-terminal domain"/>
    <property type="match status" value="1"/>
</dbReference>
<keyword evidence="8" id="KW-0378">Hydrolase</keyword>
<organism evidence="8 9">
    <name type="scientific">Bifidobacterium bombi DSM 19703</name>
    <dbReference type="NCBI Taxonomy" id="1341695"/>
    <lineage>
        <taxon>Bacteria</taxon>
        <taxon>Bacillati</taxon>
        <taxon>Actinomycetota</taxon>
        <taxon>Actinomycetes</taxon>
        <taxon>Bifidobacteriales</taxon>
        <taxon>Bifidobacteriaceae</taxon>
        <taxon>Bifidobacterium</taxon>
    </lineage>
</organism>
<dbReference type="GO" id="GO:0016787">
    <property type="term" value="F:hydrolase activity"/>
    <property type="evidence" value="ECO:0007669"/>
    <property type="project" value="UniProtKB-KW"/>
</dbReference>
<dbReference type="HAMAP" id="MF_00031">
    <property type="entry name" value="DNA_HJ_migration_RuvA"/>
    <property type="match status" value="1"/>
</dbReference>
<dbReference type="SUPFAM" id="SSF47781">
    <property type="entry name" value="RuvA domain 2-like"/>
    <property type="match status" value="1"/>
</dbReference>
<dbReference type="GO" id="GO:0006281">
    <property type="term" value="P:DNA repair"/>
    <property type="evidence" value="ECO:0007669"/>
    <property type="project" value="UniProtKB-UniRule"/>
</dbReference>
<dbReference type="NCBIfam" id="TIGR00084">
    <property type="entry name" value="ruvA"/>
    <property type="match status" value="1"/>
</dbReference>
<reference evidence="8 9" key="1">
    <citation type="journal article" date="2014" name="Appl. Environ. Microbiol.">
        <title>Genomic encyclopedia of type strains of the genus Bifidobacterium.</title>
        <authorList>
            <person name="Milani C."/>
            <person name="Lugli G.A."/>
            <person name="Duranti S."/>
            <person name="Turroni F."/>
            <person name="Bottacini F."/>
            <person name="Mangifesta M."/>
            <person name="Sanchez B."/>
            <person name="Viappiani A."/>
            <person name="Mancabelli L."/>
            <person name="Taminiau B."/>
            <person name="Delcenserie V."/>
            <person name="Barrangou R."/>
            <person name="Margolles A."/>
            <person name="van Sinderen D."/>
            <person name="Ventura M."/>
        </authorList>
    </citation>
    <scope>NUCLEOTIDE SEQUENCE [LARGE SCALE GENOMIC DNA]</scope>
    <source>
        <strain evidence="8 9">DSM 19703</strain>
    </source>
</reference>
<comment type="caution">
    <text evidence="6">Lacks conserved residue(s) required for the propagation of feature annotation.</text>
</comment>
<feature type="domain" description="Helix-hairpin-helix DNA-binding motif class 1" evidence="7">
    <location>
        <begin position="72"/>
        <end position="91"/>
    </location>
</feature>
<dbReference type="InterPro" id="IPR013849">
    <property type="entry name" value="DNA_helicase_Holl-junc_RuvA_I"/>
</dbReference>
<dbReference type="AlphaFoldDB" id="A0A080N2X1"/>
<dbReference type="Proteomes" id="UP000028730">
    <property type="component" value="Unassembled WGS sequence"/>
</dbReference>
<dbReference type="SUPFAM" id="SSF50249">
    <property type="entry name" value="Nucleic acid-binding proteins"/>
    <property type="match status" value="1"/>
</dbReference>
<sequence>MIGTLSGQVESVLNDVVVLDVHGVGYELRMPSADVMTLRIGEQVKVFTALNVSQDAITLYGFIGEEEKRMFLSLQKVSGIGPRVALSLLATLPPDRLAQAVTQGDAAALSKAPGLGRKGAQKIILELSGKLNMSPKDQGGRMSTGFDEGMLKVIEGLQSLGWHEEDAAHAVEVVCREQGYGEHLKEVDIPKVLKAALSSLDRGL</sequence>
<dbReference type="OrthoDB" id="5293449at2"/>